<accession>D6WJI4</accession>
<sequence>MRFLRNVPSTTSTKSEFYFQRKPEKIPKWEAVRRYLFNWEEGTACNRSPKSWCLYQLSKNCPKPH</sequence>
<name>D6WJI4_TRICA</name>
<evidence type="ECO:0000313" key="1">
    <source>
        <dbReference type="EMBL" id="EFA03671.1"/>
    </source>
</evidence>
<proteinExistence type="predicted"/>
<keyword evidence="2" id="KW-1185">Reference proteome</keyword>
<evidence type="ECO:0000313" key="2">
    <source>
        <dbReference type="Proteomes" id="UP000007266"/>
    </source>
</evidence>
<protein>
    <submittedName>
        <fullName evidence="1">Uncharacterized protein</fullName>
    </submittedName>
</protein>
<reference evidence="1 2" key="2">
    <citation type="journal article" date="2010" name="Nucleic Acids Res.">
        <title>BeetleBase in 2010: revisions to provide comprehensive genomic information for Tribolium castaneum.</title>
        <authorList>
            <person name="Kim H.S."/>
            <person name="Murphy T."/>
            <person name="Xia J."/>
            <person name="Caragea D."/>
            <person name="Park Y."/>
            <person name="Beeman R.W."/>
            <person name="Lorenzen M.D."/>
            <person name="Butcher S."/>
            <person name="Manak J.R."/>
            <person name="Brown S.J."/>
        </authorList>
    </citation>
    <scope>GENOME REANNOTATION</scope>
    <source>
        <strain evidence="1 2">Georgia GA2</strain>
    </source>
</reference>
<dbReference type="PhylomeDB" id="D6WJI4"/>
<organism evidence="1 2">
    <name type="scientific">Tribolium castaneum</name>
    <name type="common">Red flour beetle</name>
    <dbReference type="NCBI Taxonomy" id="7070"/>
    <lineage>
        <taxon>Eukaryota</taxon>
        <taxon>Metazoa</taxon>
        <taxon>Ecdysozoa</taxon>
        <taxon>Arthropoda</taxon>
        <taxon>Hexapoda</taxon>
        <taxon>Insecta</taxon>
        <taxon>Pterygota</taxon>
        <taxon>Neoptera</taxon>
        <taxon>Endopterygota</taxon>
        <taxon>Coleoptera</taxon>
        <taxon>Polyphaga</taxon>
        <taxon>Cucujiformia</taxon>
        <taxon>Tenebrionidae</taxon>
        <taxon>Tenebrionidae incertae sedis</taxon>
        <taxon>Tribolium</taxon>
    </lineage>
</organism>
<dbReference type="HOGENOM" id="CLU_2852566_0_0_1"/>
<dbReference type="AlphaFoldDB" id="D6WJI4"/>
<dbReference type="Proteomes" id="UP000007266">
    <property type="component" value="Linkage group 5"/>
</dbReference>
<dbReference type="InParanoid" id="D6WJI4"/>
<dbReference type="EMBL" id="KQ971342">
    <property type="protein sequence ID" value="EFA03671.1"/>
    <property type="molecule type" value="Genomic_DNA"/>
</dbReference>
<gene>
    <name evidence="1" type="primary">GLEAN_13769</name>
    <name evidence="1" type="ORF">TcasGA2_TC013769</name>
</gene>
<reference evidence="1 2" key="1">
    <citation type="journal article" date="2008" name="Nature">
        <title>The genome of the model beetle and pest Tribolium castaneum.</title>
        <authorList>
            <consortium name="Tribolium Genome Sequencing Consortium"/>
            <person name="Richards S."/>
            <person name="Gibbs R.A."/>
            <person name="Weinstock G.M."/>
            <person name="Brown S.J."/>
            <person name="Denell R."/>
            <person name="Beeman R.W."/>
            <person name="Gibbs R."/>
            <person name="Beeman R.W."/>
            <person name="Brown S.J."/>
            <person name="Bucher G."/>
            <person name="Friedrich M."/>
            <person name="Grimmelikhuijzen C.J."/>
            <person name="Klingler M."/>
            <person name="Lorenzen M."/>
            <person name="Richards S."/>
            <person name="Roth S."/>
            <person name="Schroder R."/>
            <person name="Tautz D."/>
            <person name="Zdobnov E.M."/>
            <person name="Muzny D."/>
            <person name="Gibbs R.A."/>
            <person name="Weinstock G.M."/>
            <person name="Attaway T."/>
            <person name="Bell S."/>
            <person name="Buhay C.J."/>
            <person name="Chandrabose M.N."/>
            <person name="Chavez D."/>
            <person name="Clerk-Blankenburg K.P."/>
            <person name="Cree A."/>
            <person name="Dao M."/>
            <person name="Davis C."/>
            <person name="Chacko J."/>
            <person name="Dinh H."/>
            <person name="Dugan-Rocha S."/>
            <person name="Fowler G."/>
            <person name="Garner T.T."/>
            <person name="Garnes J."/>
            <person name="Gnirke A."/>
            <person name="Hawes A."/>
            <person name="Hernandez J."/>
            <person name="Hines S."/>
            <person name="Holder M."/>
            <person name="Hume J."/>
            <person name="Jhangiani S.N."/>
            <person name="Joshi V."/>
            <person name="Khan Z.M."/>
            <person name="Jackson L."/>
            <person name="Kovar C."/>
            <person name="Kowis A."/>
            <person name="Lee S."/>
            <person name="Lewis L.R."/>
            <person name="Margolis J."/>
            <person name="Morgan M."/>
            <person name="Nazareth L.V."/>
            <person name="Nguyen N."/>
            <person name="Okwuonu G."/>
            <person name="Parker D."/>
            <person name="Richards S."/>
            <person name="Ruiz S.J."/>
            <person name="Santibanez J."/>
            <person name="Savard J."/>
            <person name="Scherer S.E."/>
            <person name="Schneider B."/>
            <person name="Sodergren E."/>
            <person name="Tautz D."/>
            <person name="Vattahil S."/>
            <person name="Villasana D."/>
            <person name="White C.S."/>
            <person name="Wright R."/>
            <person name="Park Y."/>
            <person name="Beeman R.W."/>
            <person name="Lord J."/>
            <person name="Oppert B."/>
            <person name="Lorenzen M."/>
            <person name="Brown S."/>
            <person name="Wang L."/>
            <person name="Savard J."/>
            <person name="Tautz D."/>
            <person name="Richards S."/>
            <person name="Weinstock G."/>
            <person name="Gibbs R.A."/>
            <person name="Liu Y."/>
            <person name="Worley K."/>
            <person name="Weinstock G."/>
            <person name="Elsik C.G."/>
            <person name="Reese J.T."/>
            <person name="Elhaik E."/>
            <person name="Landan G."/>
            <person name="Graur D."/>
            <person name="Arensburger P."/>
            <person name="Atkinson P."/>
            <person name="Beeman R.W."/>
            <person name="Beidler J."/>
            <person name="Brown S.J."/>
            <person name="Demuth J.P."/>
            <person name="Drury D.W."/>
            <person name="Du Y.Z."/>
            <person name="Fujiwara H."/>
            <person name="Lorenzen M."/>
            <person name="Maselli V."/>
            <person name="Osanai M."/>
            <person name="Park Y."/>
            <person name="Robertson H.M."/>
            <person name="Tu Z."/>
            <person name="Wang J.J."/>
            <person name="Wang S."/>
            <person name="Richards S."/>
            <person name="Song H."/>
            <person name="Zhang L."/>
            <person name="Sodergren E."/>
            <person name="Werner D."/>
            <person name="Stanke M."/>
            <person name="Morgenstern B."/>
            <person name="Solovyev V."/>
            <person name="Kosarev P."/>
            <person name="Brown G."/>
            <person name="Chen H.C."/>
            <person name="Ermolaeva O."/>
            <person name="Hlavina W."/>
            <person name="Kapustin Y."/>
            <person name="Kiryutin B."/>
            <person name="Kitts P."/>
            <person name="Maglott D."/>
            <person name="Pruitt K."/>
            <person name="Sapojnikov V."/>
            <person name="Souvorov A."/>
            <person name="Mackey A.J."/>
            <person name="Waterhouse R.M."/>
            <person name="Wyder S."/>
            <person name="Zdobnov E.M."/>
            <person name="Zdobnov E.M."/>
            <person name="Wyder S."/>
            <person name="Kriventseva E.V."/>
            <person name="Kadowaki T."/>
            <person name="Bork P."/>
            <person name="Aranda M."/>
            <person name="Bao R."/>
            <person name="Beermann A."/>
            <person name="Berns N."/>
            <person name="Bolognesi R."/>
            <person name="Bonneton F."/>
            <person name="Bopp D."/>
            <person name="Brown S.J."/>
            <person name="Bucher G."/>
            <person name="Butts T."/>
            <person name="Chaumot A."/>
            <person name="Denell R.E."/>
            <person name="Ferrier D.E."/>
            <person name="Friedrich M."/>
            <person name="Gordon C.M."/>
            <person name="Jindra M."/>
            <person name="Klingler M."/>
            <person name="Lan Q."/>
            <person name="Lattorff H.M."/>
            <person name="Laudet V."/>
            <person name="von Levetsow C."/>
            <person name="Liu Z."/>
            <person name="Lutz R."/>
            <person name="Lynch J.A."/>
            <person name="da Fonseca R.N."/>
            <person name="Posnien N."/>
            <person name="Reuter R."/>
            <person name="Roth S."/>
            <person name="Savard J."/>
            <person name="Schinko J.B."/>
            <person name="Schmitt C."/>
            <person name="Schoppmeier M."/>
            <person name="Schroder R."/>
            <person name="Shippy T.D."/>
            <person name="Simonnet F."/>
            <person name="Marques-Souza H."/>
            <person name="Tautz D."/>
            <person name="Tomoyasu Y."/>
            <person name="Trauner J."/>
            <person name="Van der Zee M."/>
            <person name="Vervoort M."/>
            <person name="Wittkopp N."/>
            <person name="Wimmer E.A."/>
            <person name="Yang X."/>
            <person name="Jones A.K."/>
            <person name="Sattelle D.B."/>
            <person name="Ebert P.R."/>
            <person name="Nelson D."/>
            <person name="Scott J.G."/>
            <person name="Beeman R.W."/>
            <person name="Muthukrishnan S."/>
            <person name="Kramer K.J."/>
            <person name="Arakane Y."/>
            <person name="Beeman R.W."/>
            <person name="Zhu Q."/>
            <person name="Hogenkamp D."/>
            <person name="Dixit R."/>
            <person name="Oppert B."/>
            <person name="Jiang H."/>
            <person name="Zou Z."/>
            <person name="Marshall J."/>
            <person name="Elpidina E."/>
            <person name="Vinokurov K."/>
            <person name="Oppert C."/>
            <person name="Zou Z."/>
            <person name="Evans J."/>
            <person name="Lu Z."/>
            <person name="Zhao P."/>
            <person name="Sumathipala N."/>
            <person name="Altincicek B."/>
            <person name="Vilcinskas A."/>
            <person name="Williams M."/>
            <person name="Hultmark D."/>
            <person name="Hetru C."/>
            <person name="Jiang H."/>
            <person name="Grimmelikhuijzen C.J."/>
            <person name="Hauser F."/>
            <person name="Cazzamali G."/>
            <person name="Williamson M."/>
            <person name="Park Y."/>
            <person name="Li B."/>
            <person name="Tanaka Y."/>
            <person name="Predel R."/>
            <person name="Neupert S."/>
            <person name="Schachtner J."/>
            <person name="Verleyen P."/>
            <person name="Raible F."/>
            <person name="Bork P."/>
            <person name="Friedrich M."/>
            <person name="Walden K.K."/>
            <person name="Robertson H.M."/>
            <person name="Angeli S."/>
            <person name="Foret S."/>
            <person name="Bucher G."/>
            <person name="Schuetz S."/>
            <person name="Maleszka R."/>
            <person name="Wimmer E.A."/>
            <person name="Beeman R.W."/>
            <person name="Lorenzen M."/>
            <person name="Tomoyasu Y."/>
            <person name="Miller S.C."/>
            <person name="Grossmann D."/>
            <person name="Bucher G."/>
        </authorList>
    </citation>
    <scope>NUCLEOTIDE SEQUENCE [LARGE SCALE GENOMIC DNA]</scope>
    <source>
        <strain evidence="1 2">Georgia GA2</strain>
    </source>
</reference>